<comment type="caution">
    <text evidence="2">The sequence shown here is derived from an EMBL/GenBank/DDBJ whole genome shotgun (WGS) entry which is preliminary data.</text>
</comment>
<accession>A0AAD7AQA9</accession>
<name>A0AAD7AQA9_9AGAR</name>
<gene>
    <name evidence="2" type="ORF">DFH08DRAFT_1016842</name>
</gene>
<feature type="region of interest" description="Disordered" evidence="1">
    <location>
        <begin position="1"/>
        <end position="47"/>
    </location>
</feature>
<keyword evidence="3" id="KW-1185">Reference proteome</keyword>
<organism evidence="2 3">
    <name type="scientific">Mycena albidolilacea</name>
    <dbReference type="NCBI Taxonomy" id="1033008"/>
    <lineage>
        <taxon>Eukaryota</taxon>
        <taxon>Fungi</taxon>
        <taxon>Dikarya</taxon>
        <taxon>Basidiomycota</taxon>
        <taxon>Agaricomycotina</taxon>
        <taxon>Agaricomycetes</taxon>
        <taxon>Agaricomycetidae</taxon>
        <taxon>Agaricales</taxon>
        <taxon>Marasmiineae</taxon>
        <taxon>Mycenaceae</taxon>
        <taxon>Mycena</taxon>
    </lineage>
</organism>
<dbReference type="Proteomes" id="UP001218218">
    <property type="component" value="Unassembled WGS sequence"/>
</dbReference>
<evidence type="ECO:0000313" key="3">
    <source>
        <dbReference type="Proteomes" id="UP001218218"/>
    </source>
</evidence>
<feature type="compositionally biased region" description="Basic and acidic residues" evidence="1">
    <location>
        <begin position="85"/>
        <end position="95"/>
    </location>
</feature>
<sequence>MAGVRPDARLHINVPGSREHNGMIPRSRRYAQRRGNRGQTRPEASAASCAWQRLAKSALALQIERIKLESSRPTSSTKMISLGRSESESDLRSEEKPAGLPSAWAWVLLVKNATVDRSTHQLLLGVGRGGEAIVKITPLDASGHTERAGGTAKQEPLSERAVSDNEIACQGFGVYDLEETFVSATILEEAPNLREGIWGGEKIEGPVRWRAVAMDRAIERESWLEIIYTSSTLEDACRKCPFSCLRSVQNYSRISKDIRRGELENVSWTLSARVDLLNTPRAEHQKLHWKIHRSTCYVRANPGPLTPMDVAIHHLMQVHDALAVQFLPGALMKAMPDCDLPAEMERTAVEITLEQAAKEEPMSVAVEAGRIPPYTISKNVRLVSLAEEAKRRGHPNPFFEHPLDRERRLASGDLIATLIFQPGGRIITKKVLSGGETAVLTGWGVVQKNSKLQEFETKGPWIDHLVYAANMRIGSERDRERNVPERSVATTVVFNREEFLKHGVGQIHLKTDKKGGSSTVGIMRAVGNEWVMQRP</sequence>
<feature type="compositionally biased region" description="Basic residues" evidence="1">
    <location>
        <begin position="26"/>
        <end position="36"/>
    </location>
</feature>
<evidence type="ECO:0000256" key="1">
    <source>
        <dbReference type="SAM" id="MobiDB-lite"/>
    </source>
</evidence>
<feature type="region of interest" description="Disordered" evidence="1">
    <location>
        <begin position="70"/>
        <end position="95"/>
    </location>
</feature>
<protein>
    <submittedName>
        <fullName evidence="2">Uncharacterized protein</fullName>
    </submittedName>
</protein>
<dbReference type="AlphaFoldDB" id="A0AAD7AQA9"/>
<evidence type="ECO:0000313" key="2">
    <source>
        <dbReference type="EMBL" id="KAJ7364454.1"/>
    </source>
</evidence>
<feature type="compositionally biased region" description="Basic and acidic residues" evidence="1">
    <location>
        <begin position="1"/>
        <end position="10"/>
    </location>
</feature>
<reference evidence="2" key="1">
    <citation type="submission" date="2023-03" db="EMBL/GenBank/DDBJ databases">
        <title>Massive genome expansion in bonnet fungi (Mycena s.s.) driven by repeated elements and novel gene families across ecological guilds.</title>
        <authorList>
            <consortium name="Lawrence Berkeley National Laboratory"/>
            <person name="Harder C.B."/>
            <person name="Miyauchi S."/>
            <person name="Viragh M."/>
            <person name="Kuo A."/>
            <person name="Thoen E."/>
            <person name="Andreopoulos B."/>
            <person name="Lu D."/>
            <person name="Skrede I."/>
            <person name="Drula E."/>
            <person name="Henrissat B."/>
            <person name="Morin E."/>
            <person name="Kohler A."/>
            <person name="Barry K."/>
            <person name="LaButti K."/>
            <person name="Morin E."/>
            <person name="Salamov A."/>
            <person name="Lipzen A."/>
            <person name="Mereny Z."/>
            <person name="Hegedus B."/>
            <person name="Baldrian P."/>
            <person name="Stursova M."/>
            <person name="Weitz H."/>
            <person name="Taylor A."/>
            <person name="Grigoriev I.V."/>
            <person name="Nagy L.G."/>
            <person name="Martin F."/>
            <person name="Kauserud H."/>
        </authorList>
    </citation>
    <scope>NUCLEOTIDE SEQUENCE</scope>
    <source>
        <strain evidence="2">CBHHK002</strain>
    </source>
</reference>
<dbReference type="EMBL" id="JARIHO010000003">
    <property type="protein sequence ID" value="KAJ7364454.1"/>
    <property type="molecule type" value="Genomic_DNA"/>
</dbReference>
<proteinExistence type="predicted"/>